<feature type="region of interest" description="Disordered" evidence="2">
    <location>
        <begin position="32"/>
        <end position="53"/>
    </location>
</feature>
<keyword evidence="1" id="KW-0175">Coiled coil</keyword>
<dbReference type="EMBL" id="UYWX01000521">
    <property type="protein sequence ID" value="VDM18544.1"/>
    <property type="molecule type" value="Genomic_DNA"/>
</dbReference>
<protein>
    <submittedName>
        <fullName evidence="5">Dimer_Tnp_hAT domain-containing protein</fullName>
    </submittedName>
</protein>
<evidence type="ECO:0000313" key="4">
    <source>
        <dbReference type="Proteomes" id="UP000274429"/>
    </source>
</evidence>
<feature type="compositionally biased region" description="Acidic residues" evidence="2">
    <location>
        <begin position="130"/>
        <end position="140"/>
    </location>
</feature>
<keyword evidence="4" id="KW-1185">Reference proteome</keyword>
<feature type="region of interest" description="Disordered" evidence="2">
    <location>
        <begin position="252"/>
        <end position="276"/>
    </location>
</feature>
<feature type="compositionally biased region" description="Low complexity" evidence="2">
    <location>
        <begin position="41"/>
        <end position="51"/>
    </location>
</feature>
<feature type="region of interest" description="Disordered" evidence="2">
    <location>
        <begin position="925"/>
        <end position="985"/>
    </location>
</feature>
<feature type="region of interest" description="Disordered" evidence="2">
    <location>
        <begin position="130"/>
        <end position="151"/>
    </location>
</feature>
<gene>
    <name evidence="3" type="ORF">TTAC_LOCUS1804</name>
</gene>
<name>A0A0R3WM29_HYDTA</name>
<organism evidence="5">
    <name type="scientific">Hydatigena taeniaeformis</name>
    <name type="common">Feline tapeworm</name>
    <name type="synonym">Taenia taeniaeformis</name>
    <dbReference type="NCBI Taxonomy" id="6205"/>
    <lineage>
        <taxon>Eukaryota</taxon>
        <taxon>Metazoa</taxon>
        <taxon>Spiralia</taxon>
        <taxon>Lophotrochozoa</taxon>
        <taxon>Platyhelminthes</taxon>
        <taxon>Cestoda</taxon>
        <taxon>Eucestoda</taxon>
        <taxon>Cyclophyllidea</taxon>
        <taxon>Taeniidae</taxon>
        <taxon>Hydatigera</taxon>
    </lineage>
</organism>
<proteinExistence type="predicted"/>
<dbReference type="OrthoDB" id="6241320at2759"/>
<dbReference type="AlphaFoldDB" id="A0A0R3WM29"/>
<evidence type="ECO:0000313" key="3">
    <source>
        <dbReference type="EMBL" id="VDM18544.1"/>
    </source>
</evidence>
<reference evidence="3 4" key="2">
    <citation type="submission" date="2018-11" db="EMBL/GenBank/DDBJ databases">
        <authorList>
            <consortium name="Pathogen Informatics"/>
        </authorList>
    </citation>
    <scope>NUCLEOTIDE SEQUENCE [LARGE SCALE GENOMIC DNA]</scope>
</reference>
<dbReference type="Proteomes" id="UP000274429">
    <property type="component" value="Unassembled WGS sequence"/>
</dbReference>
<evidence type="ECO:0000256" key="1">
    <source>
        <dbReference type="SAM" id="Coils"/>
    </source>
</evidence>
<evidence type="ECO:0000313" key="5">
    <source>
        <dbReference type="WBParaSite" id="TTAC_0000181701-mRNA-1"/>
    </source>
</evidence>
<feature type="coiled-coil region" evidence="1">
    <location>
        <begin position="854"/>
        <end position="881"/>
    </location>
</feature>
<feature type="compositionally biased region" description="Polar residues" evidence="2">
    <location>
        <begin position="261"/>
        <end position="276"/>
    </location>
</feature>
<dbReference type="WBParaSite" id="TTAC_0000181701-mRNA-1">
    <property type="protein sequence ID" value="TTAC_0000181701-mRNA-1"/>
    <property type="gene ID" value="TTAC_0000181701"/>
</dbReference>
<evidence type="ECO:0000256" key="2">
    <source>
        <dbReference type="SAM" id="MobiDB-lite"/>
    </source>
</evidence>
<feature type="compositionally biased region" description="Polar residues" evidence="2">
    <location>
        <begin position="938"/>
        <end position="956"/>
    </location>
</feature>
<reference evidence="5" key="1">
    <citation type="submission" date="2017-02" db="UniProtKB">
        <authorList>
            <consortium name="WormBaseParasite"/>
        </authorList>
    </citation>
    <scope>IDENTIFICATION</scope>
</reference>
<sequence length="985" mass="104980">MKSLVRFRVEDKFIADMTSRTDINDDKTLSELGRESQKIRSTSTSSTDQTQMQVARKEGSSGFMLLSVKHLSTVKNMVNTNGRIVNALDDCYDDSCIAKAASLQMNSKNMKGNSLELGRHYSSTVSLEAEEYDNDEEEELDPHSEPHQILQSNPQVGFQPQSFVERNHPQGYASTQTGNMECCANSGHIVDGTKPVAISNLQPAQLPSASAPIPTSVVQQPYDIPLRATTEQVPSGSNHSVLFRQINTDAASGTPLESPLAPNSANAPSNLSATQVQQSIHLELPASGYPDSSFDPTTRLIVASGAAVTSQVSGPNLPNTLATLPQLPTQRFNEQLNGDSLRSVSDGPLVNPLLSLNAPIQPASRFRKARIRETVEQWDSNRLSFHDCRLKAVPDWVSYLKNKPIDTSFNHPIAQRGRCLYCYVPGSFGSQCSNPKHKRIGFRGSVLKHYKAVSCSLPTVPESSELSHVLNATFAAYHSATQQGYNLSSLLTTWDAGERISNHALVEQVNCSSLKSSLGIKANASDPSLPSEHVEMAAHNSTEVNAVLPPGNEDLVTDSITMIARGSAHHQPLPTVVEQTPPAGVSLPTLNGIESNDARVIDPSAAYLRRQLTINAEGEATYLDGGLPHPSQPPALTIATAVEQQIAPPASPTMPGRPTRVGRLLGAHRECVEATATSPRTVDSARSLSGTTIASVQLSPDTEVSGMAIPSATDPSLSIRSALSDSLVGSGQNVPNVITLPDKTAAEGVSTLVGGGAGGVFSQVPTVCGSTTVATTISDTATNAAATPVDFSAAARNIFQVAAAAAACVNNSPAQPSPQPSGITPSTSSTSTSVSGSLEAQMPKCMDVIRLAIMETLQDQFAHLNSENEALRTAINNLQHENHLLQSYKRAFFDLRQFFQPDIWEQIEQRVRGVEAVAAAAASADSAGQQHFFPPSTQPSQQNSAFQSQNRQQSPSHLPPDAQPTSDTSVTLPPPPPPQQQNTAS</sequence>
<feature type="compositionally biased region" description="Low complexity" evidence="2">
    <location>
        <begin position="820"/>
        <end position="837"/>
    </location>
</feature>
<accession>A0A0R3WM29</accession>
<feature type="region of interest" description="Disordered" evidence="2">
    <location>
        <begin position="810"/>
        <end position="837"/>
    </location>
</feature>